<organism evidence="6 7">
    <name type="scientific">Alternaria dauci</name>
    <dbReference type="NCBI Taxonomy" id="48095"/>
    <lineage>
        <taxon>Eukaryota</taxon>
        <taxon>Fungi</taxon>
        <taxon>Dikarya</taxon>
        <taxon>Ascomycota</taxon>
        <taxon>Pezizomycotina</taxon>
        <taxon>Dothideomycetes</taxon>
        <taxon>Pleosporomycetidae</taxon>
        <taxon>Pleosporales</taxon>
        <taxon>Pleosporineae</taxon>
        <taxon>Pleosporaceae</taxon>
        <taxon>Alternaria</taxon>
        <taxon>Alternaria sect. Porri</taxon>
    </lineage>
</organism>
<comment type="similarity">
    <text evidence="2">Belongs to the carotenoid oxygenase family.</text>
</comment>
<comment type="cofactor">
    <cofactor evidence="1">
        <name>Fe(2+)</name>
        <dbReference type="ChEBI" id="CHEBI:29033"/>
    </cofactor>
</comment>
<dbReference type="Proteomes" id="UP001578633">
    <property type="component" value="Chromosome 9"/>
</dbReference>
<keyword evidence="5" id="KW-0408">Iron</keyword>
<dbReference type="GeneID" id="96089782"/>
<evidence type="ECO:0000256" key="3">
    <source>
        <dbReference type="ARBA" id="ARBA00022723"/>
    </source>
</evidence>
<dbReference type="InterPro" id="IPR004294">
    <property type="entry name" value="Carotenoid_Oase"/>
</dbReference>
<keyword evidence="7" id="KW-1185">Reference proteome</keyword>
<evidence type="ECO:0000256" key="2">
    <source>
        <dbReference type="ARBA" id="ARBA00006787"/>
    </source>
</evidence>
<reference evidence="6 7" key="1">
    <citation type="submission" date="2024-09" db="EMBL/GenBank/DDBJ databases">
        <title>T2T genomes of carrot and Alternaria dauci and their utility for understanding host-pathogen interaction during carrot leaf blight disease.</title>
        <authorList>
            <person name="Liu W."/>
            <person name="Xu S."/>
            <person name="Ou C."/>
            <person name="Liu X."/>
            <person name="Zhuang F."/>
            <person name="Deng X.W."/>
        </authorList>
    </citation>
    <scope>NUCLEOTIDE SEQUENCE [LARGE SCALE GENOMIC DNA]</scope>
    <source>
        <strain evidence="6 7">A2016</strain>
    </source>
</reference>
<dbReference type="PANTHER" id="PTHR10543">
    <property type="entry name" value="BETA-CAROTENE DIOXYGENASE"/>
    <property type="match status" value="1"/>
</dbReference>
<dbReference type="PANTHER" id="PTHR10543:SF89">
    <property type="entry name" value="CAROTENOID 9,10(9',10')-CLEAVAGE DIOXYGENASE 1"/>
    <property type="match status" value="1"/>
</dbReference>
<evidence type="ECO:0000256" key="5">
    <source>
        <dbReference type="ARBA" id="ARBA00023004"/>
    </source>
</evidence>
<keyword evidence="3" id="KW-0479">Metal-binding</keyword>
<evidence type="ECO:0000313" key="7">
    <source>
        <dbReference type="Proteomes" id="UP001578633"/>
    </source>
</evidence>
<gene>
    <name evidence="6" type="ORF">ACET3X_009460</name>
</gene>
<evidence type="ECO:0000313" key="6">
    <source>
        <dbReference type="EMBL" id="KAL1792953.1"/>
    </source>
</evidence>
<evidence type="ECO:0000256" key="1">
    <source>
        <dbReference type="ARBA" id="ARBA00001954"/>
    </source>
</evidence>
<proteinExistence type="inferred from homology"/>
<evidence type="ECO:0000256" key="4">
    <source>
        <dbReference type="ARBA" id="ARBA00023002"/>
    </source>
</evidence>
<dbReference type="RefSeq" id="XP_069303537.1">
    <property type="nucleotide sequence ID" value="XM_069455657.1"/>
</dbReference>
<sequence length="498" mass="56128">MAHVTLLPGAEDLSPSWPLSRDLTGLGLPVRLEGEIADVMVRGTIPDAFDGTFYRVGQDQVTPFSPDKTPITGNGIVSAFRIHKGQVDFKVRYVHNDLYKLERKQRRSIWEDVASVHPHMKHPCVSAVIESTSNTNVLYWAGKLLAMGESGPVQVMDPDTLETLEADPFGDQIKTDTFTAHPKIDPHVQELVTYGVFGDLKGFVSYSIDRQGKVKNEHRIRRTETGLCHDIAMTENWLVFCTWPNSLVWKEGADRPAMTWTLIGRQPLLWLHDVPTSHWKAQDGSPGAWEDADGKIVFEGTWPHTIRWFPFWPRKDGQEDPERTEKATIELVRIEIDPSKPDNSKLGDPVVLVDIPNEFCRIDERYYNKPYDHIFMCVYSSPTNITAVNDKHIYETLNSAAMLIKSTGELKVYAPGPECRCQEPVFVPRTPDAPEGDGYVIFAVDRLDVNLTNLVILDTKEFEKPVAVIELPLRMRAQIHGNWVDASELNGKPLVAGP</sequence>
<name>A0ABR3U8X7_9PLEO</name>
<dbReference type="EMBL" id="JBHGVX010000009">
    <property type="protein sequence ID" value="KAL1792953.1"/>
    <property type="molecule type" value="Genomic_DNA"/>
</dbReference>
<accession>A0ABR3U8X7</accession>
<protein>
    <submittedName>
        <fullName evidence="6">Uncharacterized protein</fullName>
    </submittedName>
</protein>
<dbReference type="Pfam" id="PF03055">
    <property type="entry name" value="RPE65"/>
    <property type="match status" value="1"/>
</dbReference>
<keyword evidence="4" id="KW-0560">Oxidoreductase</keyword>
<comment type="caution">
    <text evidence="6">The sequence shown here is derived from an EMBL/GenBank/DDBJ whole genome shotgun (WGS) entry which is preliminary data.</text>
</comment>